<evidence type="ECO:0000313" key="1">
    <source>
        <dbReference type="Proteomes" id="UP000675920"/>
    </source>
</evidence>
<organism evidence="1 2">
    <name type="scientific">Derxia gummosa DSM 723</name>
    <dbReference type="NCBI Taxonomy" id="1121388"/>
    <lineage>
        <taxon>Bacteria</taxon>
        <taxon>Pseudomonadati</taxon>
        <taxon>Pseudomonadota</taxon>
        <taxon>Betaproteobacteria</taxon>
        <taxon>Burkholderiales</taxon>
        <taxon>Alcaligenaceae</taxon>
        <taxon>Derxia</taxon>
    </lineage>
</organism>
<dbReference type="OrthoDB" id="1684899at2"/>
<dbReference type="SUPFAM" id="SSF143744">
    <property type="entry name" value="GlcG-like"/>
    <property type="match status" value="1"/>
</dbReference>
<reference evidence="2" key="3">
    <citation type="submission" date="2025-08" db="UniProtKB">
        <authorList>
            <consortium name="RefSeq"/>
        </authorList>
    </citation>
    <scope>IDENTIFICATION</scope>
</reference>
<dbReference type="PANTHER" id="PTHR34309">
    <property type="entry name" value="SLR1406 PROTEIN"/>
    <property type="match status" value="1"/>
</dbReference>
<accession>A0A8B6X7V9</accession>
<sequence>MSAGITVTRCHIDATAAHEAVGAAMRKAAELGVAVNIAVVDGAGVLVAFARMNGAFLHSAEIAIDKAYTAAGFGFATGEWDRVLGGAGEAVRQGLSLRPRLVMFGGGLPIRVEGELVGAIGVSGGSEAQDEVCAEAGIAALVG</sequence>
<dbReference type="PANTHER" id="PTHR34309:SF1">
    <property type="entry name" value="PROTEIN GLCG"/>
    <property type="match status" value="1"/>
</dbReference>
<dbReference type="AlphaFoldDB" id="A0A8B6X7V9"/>
<reference evidence="2" key="1">
    <citation type="journal article" date="1996" name="J. Bacteriol.">
        <title>glc locus of Escherichia coli: characterization of genes encoding the subunits of glycolate oxidase and the glc regulator protein.</title>
        <authorList>
            <person name="Pellicer M.T."/>
            <person name="Badia J."/>
            <person name="Aguilar J."/>
            <person name="Baldoma L."/>
        </authorList>
    </citation>
    <scope>NUCLEOTIDE SEQUENCE</scope>
</reference>
<dbReference type="Proteomes" id="UP000675920">
    <property type="component" value="Unplaced"/>
</dbReference>
<evidence type="ECO:0000313" key="2">
    <source>
        <dbReference type="RefSeq" id="WP_034411490.1"/>
    </source>
</evidence>
<keyword evidence="1" id="KW-1185">Reference proteome</keyword>
<dbReference type="InterPro" id="IPR005624">
    <property type="entry name" value="PduO/GlcC-like"/>
</dbReference>
<dbReference type="InterPro" id="IPR038084">
    <property type="entry name" value="PduO/GlcC-like_sf"/>
</dbReference>
<proteinExistence type="predicted"/>
<dbReference type="Pfam" id="PF03928">
    <property type="entry name" value="HbpS-like"/>
    <property type="match status" value="1"/>
</dbReference>
<dbReference type="Gene3D" id="3.30.450.150">
    <property type="entry name" value="Haem-degrading domain"/>
    <property type="match status" value="1"/>
</dbReference>
<name>A0A8B6X7V9_9BURK</name>
<dbReference type="InterPro" id="IPR052517">
    <property type="entry name" value="GlcG_carb_metab_protein"/>
</dbReference>
<protein>
    <submittedName>
        <fullName evidence="2">GlcG/HbpS family heme-binding protein</fullName>
    </submittedName>
</protein>
<reference evidence="2" key="2">
    <citation type="journal article" date="2009" name="J. Mol. Biol.">
        <title>The oligomeric assembly of the novel haem-degrading protein HbpS is essential for interaction with its cognate two-component sensor kinase.</title>
        <authorList>
            <person name="Ortiz de Orue Lucana D."/>
            <person name="Bogel G."/>
            <person name="Zou P."/>
            <person name="Groves M.R."/>
        </authorList>
    </citation>
    <scope>NUCLEOTIDE SEQUENCE</scope>
</reference>
<dbReference type="RefSeq" id="WP_034411490.1">
    <property type="nucleotide sequence ID" value="NZ_AXWS01000013.1"/>
</dbReference>